<dbReference type="Pfam" id="PF01341">
    <property type="entry name" value="Glyco_hydro_6"/>
    <property type="match status" value="1"/>
</dbReference>
<keyword evidence="1" id="KW-0136">Cellulose degradation</keyword>
<evidence type="ECO:0000313" key="2">
    <source>
        <dbReference type="EMBL" id="GAA2607731.1"/>
    </source>
</evidence>
<protein>
    <recommendedName>
        <fullName evidence="1">Glucanase</fullName>
        <ecNumber evidence="1">3.2.1.-</ecNumber>
    </recommendedName>
</protein>
<feature type="signal peptide" evidence="1">
    <location>
        <begin position="1"/>
        <end position="25"/>
    </location>
</feature>
<name>A0ABP6C8J4_9ACTN</name>
<evidence type="ECO:0000256" key="1">
    <source>
        <dbReference type="RuleBase" id="RU361186"/>
    </source>
</evidence>
<accession>A0ABP6C8J4</accession>
<keyword evidence="1" id="KW-0119">Carbohydrate metabolism</keyword>
<proteinExistence type="inferred from homology"/>
<dbReference type="PRINTS" id="PR00733">
    <property type="entry name" value="GLHYDRLASE6"/>
</dbReference>
<comment type="similarity">
    <text evidence="1">Belongs to the glycosyl hydrolase family 6.</text>
</comment>
<dbReference type="PANTHER" id="PTHR34876">
    <property type="match status" value="1"/>
</dbReference>
<comment type="caution">
    <text evidence="2">The sequence shown here is derived from an EMBL/GenBank/DDBJ whole genome shotgun (WGS) entry which is preliminary data.</text>
</comment>
<dbReference type="InterPro" id="IPR016288">
    <property type="entry name" value="Beta_cellobiohydrolase"/>
</dbReference>
<keyword evidence="1" id="KW-0732">Signal</keyword>
<organism evidence="2 3">
    <name type="scientific">Actinomadura fulvescens</name>
    <dbReference type="NCBI Taxonomy" id="46160"/>
    <lineage>
        <taxon>Bacteria</taxon>
        <taxon>Bacillati</taxon>
        <taxon>Actinomycetota</taxon>
        <taxon>Actinomycetes</taxon>
        <taxon>Streptosporangiales</taxon>
        <taxon>Thermomonosporaceae</taxon>
        <taxon>Actinomadura</taxon>
    </lineage>
</organism>
<dbReference type="InterPro" id="IPR036434">
    <property type="entry name" value="Beta_cellobiohydrolase_sf"/>
</dbReference>
<feature type="chain" id="PRO_5044957859" description="Glucanase" evidence="1">
    <location>
        <begin position="26"/>
        <end position="334"/>
    </location>
</feature>
<dbReference type="Gene3D" id="3.20.20.40">
    <property type="entry name" value="1, 4-beta cellobiohydrolase"/>
    <property type="match status" value="1"/>
</dbReference>
<dbReference type="Proteomes" id="UP001501509">
    <property type="component" value="Unassembled WGS sequence"/>
</dbReference>
<dbReference type="EMBL" id="BAAATD010000006">
    <property type="protein sequence ID" value="GAA2607731.1"/>
    <property type="molecule type" value="Genomic_DNA"/>
</dbReference>
<keyword evidence="1" id="KW-0624">Polysaccharide degradation</keyword>
<dbReference type="PANTHER" id="PTHR34876:SF4">
    <property type="entry name" value="1,4-BETA-D-GLUCAN CELLOBIOHYDROLASE C-RELATED"/>
    <property type="match status" value="1"/>
</dbReference>
<keyword evidence="3" id="KW-1185">Reference proteome</keyword>
<gene>
    <name evidence="2" type="ORF">GCM10010411_47440</name>
</gene>
<dbReference type="RefSeq" id="WP_344544159.1">
    <property type="nucleotide sequence ID" value="NZ_BAAATD010000006.1"/>
</dbReference>
<sequence length="334" mass="34702">MLIRKTFLAVGAVALALTGCSQGSADLTSANQQTGAGSDAAAEAASPFYVDPNSNPAVWVRKNPRDARAAAIKKSIAAKPGAKWFGNWSGDIGKSVSAYVTAAQKARKTPILVAYNITDRDCSGHSGGGAGSPAKYRAWISKFAKAIGNRPAVVIIEPDAVAQLDCLPAGSRKTRTALLAYATKQFQSNAKKTRAYLDGGNSNWIAPATMAARLNAAGVKNVRGFSINVSNFFTTAQSAAYGKKVNAALKGKYRYTKRFVIDTSRNGKGGVPGRWCNPAGRKLGVTSRAGGSSGAEYLLWIKVPGDSDGPCGVGPGIPAGTFSPVLAMRLIKGS</sequence>
<dbReference type="GO" id="GO:0016787">
    <property type="term" value="F:hydrolase activity"/>
    <property type="evidence" value="ECO:0007669"/>
    <property type="project" value="UniProtKB-KW"/>
</dbReference>
<dbReference type="SUPFAM" id="SSF51989">
    <property type="entry name" value="Glycosyl hydrolases family 6, cellulases"/>
    <property type="match status" value="1"/>
</dbReference>
<evidence type="ECO:0000313" key="3">
    <source>
        <dbReference type="Proteomes" id="UP001501509"/>
    </source>
</evidence>
<dbReference type="EC" id="3.2.1.-" evidence="1"/>
<dbReference type="PROSITE" id="PS51257">
    <property type="entry name" value="PROKAR_LIPOPROTEIN"/>
    <property type="match status" value="1"/>
</dbReference>
<dbReference type="PIRSF" id="PIRSF001100">
    <property type="entry name" value="Beta_cellobiohydrolase"/>
    <property type="match status" value="1"/>
</dbReference>
<reference evidence="3" key="1">
    <citation type="journal article" date="2019" name="Int. J. Syst. Evol. Microbiol.">
        <title>The Global Catalogue of Microorganisms (GCM) 10K type strain sequencing project: providing services to taxonomists for standard genome sequencing and annotation.</title>
        <authorList>
            <consortium name="The Broad Institute Genomics Platform"/>
            <consortium name="The Broad Institute Genome Sequencing Center for Infectious Disease"/>
            <person name="Wu L."/>
            <person name="Ma J."/>
        </authorList>
    </citation>
    <scope>NUCLEOTIDE SEQUENCE [LARGE SCALE GENOMIC DNA]</scope>
    <source>
        <strain evidence="3">JCM 6833</strain>
    </source>
</reference>
<keyword evidence="1" id="KW-0326">Glycosidase</keyword>
<keyword evidence="1 2" id="KW-0378">Hydrolase</keyword>